<evidence type="ECO:0000313" key="3">
    <source>
        <dbReference type="Proteomes" id="UP000092600"/>
    </source>
</evidence>
<dbReference type="Pfam" id="PF10714">
    <property type="entry name" value="LEA_6"/>
    <property type="match status" value="1"/>
</dbReference>
<dbReference type="Proteomes" id="UP000515123">
    <property type="component" value="Linkage group 12"/>
</dbReference>
<accession>A0A199VR31</accession>
<keyword evidence="4" id="KW-1185">Reference proteome</keyword>
<proteinExistence type="predicted"/>
<dbReference type="OrthoDB" id="1929004at2759"/>
<gene>
    <name evidence="5" type="primary">LOC109718939</name>
    <name evidence="2" type="ORF">ACMD2_07526</name>
</gene>
<protein>
    <submittedName>
        <fullName evidence="5">Uncharacterized protein LOC109718939</fullName>
    </submittedName>
</protein>
<dbReference type="Gramene" id="Aco000482.1.mrna1">
    <property type="protein sequence ID" value="Aco000482.1.mrna1.cds1"/>
    <property type="gene ID" value="Aco000482.1.path1"/>
</dbReference>
<feature type="region of interest" description="Disordered" evidence="1">
    <location>
        <begin position="1"/>
        <end position="34"/>
    </location>
</feature>
<evidence type="ECO:0000313" key="2">
    <source>
        <dbReference type="EMBL" id="OAY79468.1"/>
    </source>
</evidence>
<sequence>MEATVERREQQQQQQQQPQQQQQDVKLPLESSPYVGYKDVEDYKMRGYGAHGHLPTVDQVSGGGTDAPTLSGSGLSERQAHASDPAAAP</sequence>
<reference evidence="5" key="2">
    <citation type="submission" date="2025-04" db="UniProtKB">
        <authorList>
            <consortium name="RefSeq"/>
        </authorList>
    </citation>
    <scope>IDENTIFICATION</scope>
    <source>
        <tissue evidence="5">Leaf</tissue>
    </source>
</reference>
<dbReference type="GeneID" id="109718939"/>
<dbReference type="InterPro" id="IPR018930">
    <property type="entry name" value="LEA-18"/>
</dbReference>
<dbReference type="EMBL" id="LSRQ01001087">
    <property type="protein sequence ID" value="OAY79468.1"/>
    <property type="molecule type" value="Genomic_DNA"/>
</dbReference>
<dbReference type="AlphaFoldDB" id="A0A199VR31"/>
<feature type="compositionally biased region" description="Basic and acidic residues" evidence="1">
    <location>
        <begin position="1"/>
        <end position="10"/>
    </location>
</feature>
<dbReference type="Proteomes" id="UP000092600">
    <property type="component" value="Unassembled WGS sequence"/>
</dbReference>
<dbReference type="RefSeq" id="XP_020101024.1">
    <property type="nucleotide sequence ID" value="XM_020245435.1"/>
</dbReference>
<name>A0A199VR31_ANACO</name>
<organism evidence="2 3">
    <name type="scientific">Ananas comosus</name>
    <name type="common">Pineapple</name>
    <name type="synonym">Ananas ananas</name>
    <dbReference type="NCBI Taxonomy" id="4615"/>
    <lineage>
        <taxon>Eukaryota</taxon>
        <taxon>Viridiplantae</taxon>
        <taxon>Streptophyta</taxon>
        <taxon>Embryophyta</taxon>
        <taxon>Tracheophyta</taxon>
        <taxon>Spermatophyta</taxon>
        <taxon>Magnoliopsida</taxon>
        <taxon>Liliopsida</taxon>
        <taxon>Poales</taxon>
        <taxon>Bromeliaceae</taxon>
        <taxon>Bromelioideae</taxon>
        <taxon>Ananas</taxon>
    </lineage>
</organism>
<feature type="compositionally biased region" description="Low complexity" evidence="1">
    <location>
        <begin position="11"/>
        <end position="23"/>
    </location>
</feature>
<evidence type="ECO:0000313" key="5">
    <source>
        <dbReference type="RefSeq" id="XP_020101024.1"/>
    </source>
</evidence>
<evidence type="ECO:0000313" key="4">
    <source>
        <dbReference type="Proteomes" id="UP000515123"/>
    </source>
</evidence>
<evidence type="ECO:0000256" key="1">
    <source>
        <dbReference type="SAM" id="MobiDB-lite"/>
    </source>
</evidence>
<feature type="region of interest" description="Disordered" evidence="1">
    <location>
        <begin position="47"/>
        <end position="89"/>
    </location>
</feature>
<reference evidence="2 3" key="1">
    <citation type="journal article" date="2016" name="DNA Res.">
        <title>The draft genome of MD-2 pineapple using hybrid error correction of long reads.</title>
        <authorList>
            <person name="Redwan R.M."/>
            <person name="Saidin A."/>
            <person name="Kumar S.V."/>
        </authorList>
    </citation>
    <scope>NUCLEOTIDE SEQUENCE [LARGE SCALE GENOMIC DNA]</scope>
    <source>
        <strain evidence="3">cv. MD2</strain>
        <tissue evidence="2">Leaf</tissue>
    </source>
</reference>